<keyword evidence="2" id="KW-1185">Reference proteome</keyword>
<comment type="caution">
    <text evidence="1">The sequence shown here is derived from an EMBL/GenBank/DDBJ whole genome shotgun (WGS) entry which is preliminary data.</text>
</comment>
<dbReference type="OrthoDB" id="6068649at2759"/>
<evidence type="ECO:0000313" key="2">
    <source>
        <dbReference type="Proteomes" id="UP000683360"/>
    </source>
</evidence>
<proteinExistence type="predicted"/>
<reference evidence="1" key="1">
    <citation type="submission" date="2021-03" db="EMBL/GenBank/DDBJ databases">
        <authorList>
            <person name="Bekaert M."/>
        </authorList>
    </citation>
    <scope>NUCLEOTIDE SEQUENCE</scope>
</reference>
<evidence type="ECO:0008006" key="3">
    <source>
        <dbReference type="Google" id="ProtNLM"/>
    </source>
</evidence>
<name>A0A8S3QTN4_MYTED</name>
<protein>
    <recommendedName>
        <fullName evidence="3">C3H1-type domain-containing protein</fullName>
    </recommendedName>
</protein>
<gene>
    <name evidence="1" type="ORF">MEDL_14938</name>
</gene>
<dbReference type="Proteomes" id="UP000683360">
    <property type="component" value="Unassembled WGS sequence"/>
</dbReference>
<dbReference type="AlphaFoldDB" id="A0A8S3QTN4"/>
<sequence>MVELSDIDRVKKWAASKKVNEHSAAELIRLGYDSIEALSCLLPEDLTKSKIPIGQQRLLLRAVKSTFPAESGSESNMAANEQLPATSPAAQLNACATETIDGGAVQTGSGDIYVQAITKQLQQQQSLPLGDGLNKHQGQSTVHPEGTQDFDCVSNIISWKDPQIFLKSSFNDVTINFYDITDFVNVHMSGTSEEKLISDASGGQLIFKSGPVKPKLESLSLCQWSSANLSIMYKLLSSGDLPQTQLLDYLSYTARIYNLVASCDMVSVFFYDREYRQLQKQHKFRWGTDVPHLHSIYLRPKGFIKPQTGGSKYQSTGPRPGVKHDISYASHTSGGREICKRFNSRKGCFMTNCRFEHVCAVPGCANKHPAHSHSNSLHGNPKNGV</sequence>
<evidence type="ECO:0000313" key="1">
    <source>
        <dbReference type="EMBL" id="CAG2200278.1"/>
    </source>
</evidence>
<dbReference type="EMBL" id="CAJPWZ010000741">
    <property type="protein sequence ID" value="CAG2200278.1"/>
    <property type="molecule type" value="Genomic_DNA"/>
</dbReference>
<organism evidence="1 2">
    <name type="scientific">Mytilus edulis</name>
    <name type="common">Blue mussel</name>
    <dbReference type="NCBI Taxonomy" id="6550"/>
    <lineage>
        <taxon>Eukaryota</taxon>
        <taxon>Metazoa</taxon>
        <taxon>Spiralia</taxon>
        <taxon>Lophotrochozoa</taxon>
        <taxon>Mollusca</taxon>
        <taxon>Bivalvia</taxon>
        <taxon>Autobranchia</taxon>
        <taxon>Pteriomorphia</taxon>
        <taxon>Mytilida</taxon>
        <taxon>Mytiloidea</taxon>
        <taxon>Mytilidae</taxon>
        <taxon>Mytilinae</taxon>
        <taxon>Mytilus</taxon>
    </lineage>
</organism>
<accession>A0A8S3QTN4</accession>